<dbReference type="GO" id="GO:0019031">
    <property type="term" value="C:viral envelope"/>
    <property type="evidence" value="ECO:0007669"/>
    <property type="project" value="UniProtKB-KW"/>
</dbReference>
<name>A0A5K6W863_9MONO</name>
<sequence length="544" mass="59998">MSKRQHVLLILLLLADYVETQIAFTELTKIGVIRSRNYNLKIKGSVTTQPMVIKLIPNLSNITACPDQDKVIAEYKLLLNKILSPINESLSFARSVVQTRSSGVRFWGAVIGGIALGVAASAQITAAIALHKANQNAAMIKNMKDAIINTNKAVEKLQTTASNILLTISALQEQINTNIVPAINSLGCAVAMNSIRLQLNRYFSELTFVFGPNLRDPSSQTLSIQAISQAFNGDFESMMSALNYQKSDLLDLVQSDSIRGRIIDVDMTEYFISLQIEYPDLIMIEGATVQEFNLISHNDKGVEWMAAFPRAILKRGSFLSNIDLKDCSKTDLSYICQEDTSTPMSATLYNCVQGQLEDCARSLVVNSHVPRFALLDGAIFANCVPITCVCTQSNQHLIQDVLASNVMISSESCEEVQIDGMYITVGQRRLNRSMYAHNIKHGPPISTNPIDISNQLASAEESIKESKKYLEKSNDILRLINPSLVNTGTVVFLIVLTIIIVVVLGGLVFWVYRLSNKVDSYRYAVKRQDNLSTVSSMSSLIPGI</sequence>
<keyword evidence="5" id="KW-1169">Fusion of virus membrane with host cell membrane</keyword>
<dbReference type="Gene3D" id="2.40.490.10">
    <property type="entry name" value="Newcastle disease virus like domain"/>
    <property type="match status" value="1"/>
</dbReference>
<evidence type="ECO:0000256" key="5">
    <source>
        <dbReference type="ARBA" id="ARBA00022521"/>
    </source>
</evidence>
<evidence type="ECO:0000256" key="2">
    <source>
        <dbReference type="ARBA" id="ARBA00016586"/>
    </source>
</evidence>
<evidence type="ECO:0000256" key="12">
    <source>
        <dbReference type="ARBA" id="ARBA00022989"/>
    </source>
</evidence>
<comment type="subcellular location">
    <subcellularLocation>
        <location evidence="18">Virion membrane</location>
        <topology evidence="18">Single-pass type I membrane protein</topology>
    </subcellularLocation>
    <subcellularLocation>
        <location evidence="18">Host cell membrane</location>
        <topology evidence="18">Single-pass membrane protein</topology>
    </subcellularLocation>
</comment>
<dbReference type="Pfam" id="PF00523">
    <property type="entry name" value="Fusion_gly"/>
    <property type="match status" value="1"/>
</dbReference>
<evidence type="ECO:0000256" key="18">
    <source>
        <dbReference type="RuleBase" id="RU003705"/>
    </source>
</evidence>
<keyword evidence="4" id="KW-1032">Host cell membrane</keyword>
<evidence type="ECO:0000256" key="9">
    <source>
        <dbReference type="ARBA" id="ARBA00022844"/>
    </source>
</evidence>
<dbReference type="SUPFAM" id="SSF58069">
    <property type="entry name" value="Virus ectodomain"/>
    <property type="match status" value="1"/>
</dbReference>
<evidence type="ECO:0000256" key="15">
    <source>
        <dbReference type="ARBA" id="ARBA00023157"/>
    </source>
</evidence>
<evidence type="ECO:0000256" key="13">
    <source>
        <dbReference type="ARBA" id="ARBA00023054"/>
    </source>
</evidence>
<evidence type="ECO:0000256" key="11">
    <source>
        <dbReference type="ARBA" id="ARBA00022879"/>
    </source>
</evidence>
<dbReference type="GO" id="GO:0046718">
    <property type="term" value="P:symbiont entry into host cell"/>
    <property type="evidence" value="ECO:0007669"/>
    <property type="project" value="UniProtKB-KW"/>
</dbReference>
<keyword evidence="7 18" id="KW-0812">Transmembrane</keyword>
<keyword evidence="9" id="KW-0946">Virion</keyword>
<keyword evidence="15" id="KW-1015">Disulfide bond</keyword>
<evidence type="ECO:0000256" key="8">
    <source>
        <dbReference type="ARBA" id="ARBA00022729"/>
    </source>
</evidence>
<dbReference type="Gene3D" id="2.60.40.1690">
    <property type="entry name" value="Head and neck region of the ectodomain of NDV fusion glycoprotein"/>
    <property type="match status" value="1"/>
</dbReference>
<dbReference type="GO" id="GO:0055036">
    <property type="term" value="C:virion membrane"/>
    <property type="evidence" value="ECO:0007669"/>
    <property type="project" value="UniProtKB-SubCell"/>
</dbReference>
<comment type="subunit">
    <text evidence="18">Homotrimer of disulfide-linked F1-F2.</text>
</comment>
<keyword evidence="10" id="KW-1043">Host membrane</keyword>
<evidence type="ECO:0000256" key="10">
    <source>
        <dbReference type="ARBA" id="ARBA00022870"/>
    </source>
</evidence>
<organism evidence="19">
    <name type="scientific">Bat paramyxovirus</name>
    <dbReference type="NCBI Taxonomy" id="1300978"/>
    <lineage>
        <taxon>Viruses</taxon>
        <taxon>Riboviria</taxon>
        <taxon>Orthornavirae</taxon>
        <taxon>Negarnaviricota</taxon>
        <taxon>Haploviricotina</taxon>
        <taxon>Monjiviricetes</taxon>
        <taxon>Mononegavirales</taxon>
        <taxon>Paramyxoviridae</taxon>
        <taxon>Orthoparamyxovirinae</taxon>
        <taxon>Parajeilongvirus</taxon>
        <taxon>Parajeilongvirus hainanense</taxon>
        <taxon>Jeilongvirus murinae</taxon>
    </lineage>
</organism>
<evidence type="ECO:0000256" key="16">
    <source>
        <dbReference type="ARBA" id="ARBA00023180"/>
    </source>
</evidence>
<reference evidence="19" key="1">
    <citation type="submission" date="2017-10" db="EMBL/GenBank/DDBJ databases">
        <title>Whole Genome Sequence of Bat paramyxovirus highlights the Rodentia origin of Morbilli- and Morbilli-Related viruses.</title>
        <authorList>
            <person name="Pascalis H."/>
            <person name="Melade J."/>
            <person name="Piorkowski G."/>
            <person name="Turpin M."/>
            <person name="Temmam S."/>
            <person name="Ghawar W."/>
            <person name="Goodman S.M."/>
            <person name="Mavingui P."/>
            <person name="de Lamballerie X.N."/>
            <person name="Dellagi K."/>
        </authorList>
    </citation>
    <scope>NUCLEOTIDE SEQUENCE</scope>
    <source>
        <strain evidence="19">Bat-PV-16723</strain>
    </source>
</reference>
<keyword evidence="8" id="KW-0732">Signal</keyword>
<keyword evidence="12 18" id="KW-1133">Transmembrane helix</keyword>
<dbReference type="InterPro" id="IPR000776">
    <property type="entry name" value="Fusion_F0_Paramyxovir"/>
</dbReference>
<dbReference type="Gene3D" id="1.10.287.2480">
    <property type="match status" value="1"/>
</dbReference>
<evidence type="ECO:0000256" key="17">
    <source>
        <dbReference type="ARBA" id="ARBA00023296"/>
    </source>
</evidence>
<comment type="similarity">
    <text evidence="1 18">Belongs to the paramyxoviruses fusion glycoprotein family.</text>
</comment>
<dbReference type="EMBL" id="MG203876">
    <property type="protein sequence ID" value="AYM47519.1"/>
    <property type="molecule type" value="Viral_cRNA"/>
</dbReference>
<accession>A0A5K6W863</accession>
<evidence type="ECO:0000313" key="19">
    <source>
        <dbReference type="EMBL" id="AYM47519.1"/>
    </source>
</evidence>
<keyword evidence="6" id="KW-1162">Viral penetration into host cytoplasm</keyword>
<dbReference type="Gene3D" id="6.10.10.110">
    <property type="match status" value="1"/>
</dbReference>
<proteinExistence type="inferred from homology"/>
<evidence type="ECO:0000256" key="7">
    <source>
        <dbReference type="ARBA" id="ARBA00022692"/>
    </source>
</evidence>
<evidence type="ECO:0000256" key="4">
    <source>
        <dbReference type="ARBA" id="ARBA00022511"/>
    </source>
</evidence>
<keyword evidence="13" id="KW-0175">Coiled coil</keyword>
<protein>
    <recommendedName>
        <fullName evidence="2 18">Fusion glycoprotein F0</fullName>
    </recommendedName>
</protein>
<evidence type="ECO:0000256" key="6">
    <source>
        <dbReference type="ARBA" id="ARBA00022595"/>
    </source>
</evidence>
<evidence type="ECO:0000256" key="3">
    <source>
        <dbReference type="ARBA" id="ARBA00022506"/>
    </source>
</evidence>
<evidence type="ECO:0000256" key="14">
    <source>
        <dbReference type="ARBA" id="ARBA00023136"/>
    </source>
</evidence>
<gene>
    <name evidence="19" type="primary">F</name>
</gene>
<evidence type="ECO:0000256" key="1">
    <source>
        <dbReference type="ARBA" id="ARBA00008211"/>
    </source>
</evidence>
<dbReference type="SUPFAM" id="SSF69922">
    <property type="entry name" value="Head and neck region of the ectodomain of NDV fusion glycoprotein"/>
    <property type="match status" value="1"/>
</dbReference>
<keyword evidence="16" id="KW-0325">Glycoprotein</keyword>
<keyword evidence="17" id="KW-1160">Virus entry into host cell</keyword>
<keyword evidence="3" id="KW-1168">Fusion of virus membrane with host membrane</keyword>
<dbReference type="GO" id="GO:0019064">
    <property type="term" value="P:fusion of virus membrane with host plasma membrane"/>
    <property type="evidence" value="ECO:0007669"/>
    <property type="project" value="UniProtKB-KW"/>
</dbReference>
<dbReference type="GO" id="GO:0020002">
    <property type="term" value="C:host cell plasma membrane"/>
    <property type="evidence" value="ECO:0007669"/>
    <property type="project" value="UniProtKB-SubCell"/>
</dbReference>
<feature type="transmembrane region" description="Helical" evidence="18">
    <location>
        <begin position="490"/>
        <end position="512"/>
    </location>
</feature>
<keyword evidence="14 18" id="KW-0472">Membrane</keyword>
<keyword evidence="11 18" id="KW-0261">Viral envelope protein</keyword>